<dbReference type="EMBL" id="BTGC01000003">
    <property type="protein sequence ID" value="GMM49587.1"/>
    <property type="molecule type" value="Genomic_DNA"/>
</dbReference>
<dbReference type="Pfam" id="PF08568">
    <property type="entry name" value="Kinetochor_Ybp2"/>
    <property type="match status" value="1"/>
</dbReference>
<evidence type="ECO:0000313" key="1">
    <source>
        <dbReference type="EMBL" id="GMM49587.1"/>
    </source>
</evidence>
<accession>A0AAV5REP4</accession>
<sequence>MSEVDGIVKNGLSAQAEYNRRDQLSDICQIIEKSAELAVGIQDYLSFATVIDINIGDPKKFSPDEATVILGTLYKVLATQTVICYQIGWDMLELFLKYVDQFSTGVDVHQTQKPFKIVMGLFSLLCENANHGELMLRACELMLQLESERNIQRLAAMTLDEKTLDSAVANVSIDANPGFDINNSGVRHENIKFCVLFEVIRFSLLRVKTSYPSSYLLEAASTLLQVADDPNADLLSVSTYGRRMYLLARDFDISGECEVSEEEMIRVRNLLINFVSYAADLLVRRYSLKWAERLYVQMRHKMAMAPPAERQRLYSETEYTRRMSEVMSRMAQLMLSYDIDPETVVHDFMGCTLVDSELVEMPSKLPDTSAEGVEILTNNNWAPALVKGLSISGLSVLKTQIHFDSVRRVCNSVRLTMEMTLYIGTKMSGYACYKDIMLYWSLFLSNFFNSDKMKEVSESLLQRYLDLLIGTMSDSDSREEQFVTGSIVARALRFQTSDFSYNFCINVMKTSNSPAAQFIAVDALKCLVTGKICSSDNYCISTQKSIELTPERRREVAQVSRDAIRRLQSYTNRFPCYYLNLLTVVPTDKDIVLEICDDIVNTCSGCRKKAKLNSSCLMQLDILATAVDQLREYANTFDQ</sequence>
<protein>
    <submittedName>
        <fullName evidence="1">Uncharacterized protein</fullName>
    </submittedName>
</protein>
<reference evidence="1 2" key="1">
    <citation type="journal article" date="2023" name="Elife">
        <title>Identification of key yeast species and microbe-microbe interactions impacting larval growth of Drosophila in the wild.</title>
        <authorList>
            <person name="Mure A."/>
            <person name="Sugiura Y."/>
            <person name="Maeda R."/>
            <person name="Honda K."/>
            <person name="Sakurai N."/>
            <person name="Takahashi Y."/>
            <person name="Watada M."/>
            <person name="Katoh T."/>
            <person name="Gotoh A."/>
            <person name="Gotoh Y."/>
            <person name="Taniguchi I."/>
            <person name="Nakamura K."/>
            <person name="Hayashi T."/>
            <person name="Katayama T."/>
            <person name="Uemura T."/>
            <person name="Hattori Y."/>
        </authorList>
    </citation>
    <scope>NUCLEOTIDE SEQUENCE [LARGE SCALE GENOMIC DNA]</scope>
    <source>
        <strain evidence="1 2">SB-73</strain>
    </source>
</reference>
<dbReference type="Proteomes" id="UP001362899">
    <property type="component" value="Unassembled WGS sequence"/>
</dbReference>
<dbReference type="GO" id="GO:0034599">
    <property type="term" value="P:cellular response to oxidative stress"/>
    <property type="evidence" value="ECO:0007669"/>
    <property type="project" value="InterPro"/>
</dbReference>
<dbReference type="PANTHER" id="PTHR28020">
    <property type="entry name" value="YAP1-BINDING PROTEIN 1-RELATED"/>
    <property type="match status" value="1"/>
</dbReference>
<comment type="caution">
    <text evidence="1">The sequence shown here is derived from an EMBL/GenBank/DDBJ whole genome shotgun (WGS) entry which is preliminary data.</text>
</comment>
<dbReference type="PANTHER" id="PTHR28020:SF1">
    <property type="entry name" value="YAP1-BINDING PROTEIN 1-RELATED"/>
    <property type="match status" value="1"/>
</dbReference>
<dbReference type="InterPro" id="IPR013877">
    <property type="entry name" value="YAP-bd/ALF4/Glomulin"/>
</dbReference>
<gene>
    <name evidence="1" type="ORF">DASB73_005450</name>
</gene>
<name>A0AAV5REP4_STABA</name>
<organism evidence="1 2">
    <name type="scientific">Starmerella bacillaris</name>
    <name type="common">Yeast</name>
    <name type="synonym">Candida zemplinina</name>
    <dbReference type="NCBI Taxonomy" id="1247836"/>
    <lineage>
        <taxon>Eukaryota</taxon>
        <taxon>Fungi</taxon>
        <taxon>Dikarya</taxon>
        <taxon>Ascomycota</taxon>
        <taxon>Saccharomycotina</taxon>
        <taxon>Dipodascomycetes</taxon>
        <taxon>Dipodascales</taxon>
        <taxon>Trichomonascaceae</taxon>
        <taxon>Starmerella</taxon>
    </lineage>
</organism>
<proteinExistence type="predicted"/>
<dbReference type="GO" id="GO:0005737">
    <property type="term" value="C:cytoplasm"/>
    <property type="evidence" value="ECO:0007669"/>
    <property type="project" value="TreeGrafter"/>
</dbReference>
<evidence type="ECO:0000313" key="2">
    <source>
        <dbReference type="Proteomes" id="UP001362899"/>
    </source>
</evidence>
<dbReference type="InterPro" id="IPR040347">
    <property type="entry name" value="YBP1/2"/>
</dbReference>
<dbReference type="AlphaFoldDB" id="A0AAV5REP4"/>
<keyword evidence="2" id="KW-1185">Reference proteome</keyword>